<feature type="non-terminal residue" evidence="2">
    <location>
        <position position="1"/>
    </location>
</feature>
<evidence type="ECO:0000313" key="2">
    <source>
        <dbReference type="EMBL" id="TFK23132.1"/>
    </source>
</evidence>
<gene>
    <name evidence="2" type="ORF">FA15DRAFT_571423</name>
</gene>
<accession>A0A5C3KRM0</accession>
<sequence length="132" mass="14627">SAVWTEPEEDALLKFLVEHQAEAGDGGNFKKATFENSAASIAHLHQRGAVKTYKTCQNKWSAMIFCVICTLQKVSGWTWDNKTGASITPETASSWDDYVHHHPDAKPFCNRGWCHLSMVTELMPSTVSGTNV</sequence>
<organism evidence="2 3">
    <name type="scientific">Coprinopsis marcescibilis</name>
    <name type="common">Agaric fungus</name>
    <name type="synonym">Psathyrella marcescibilis</name>
    <dbReference type="NCBI Taxonomy" id="230819"/>
    <lineage>
        <taxon>Eukaryota</taxon>
        <taxon>Fungi</taxon>
        <taxon>Dikarya</taxon>
        <taxon>Basidiomycota</taxon>
        <taxon>Agaricomycotina</taxon>
        <taxon>Agaricomycetes</taxon>
        <taxon>Agaricomycetidae</taxon>
        <taxon>Agaricales</taxon>
        <taxon>Agaricineae</taxon>
        <taxon>Psathyrellaceae</taxon>
        <taxon>Coprinopsis</taxon>
    </lineage>
</organism>
<dbReference type="InterPro" id="IPR024752">
    <property type="entry name" value="Myb/SANT-like_dom"/>
</dbReference>
<feature type="non-terminal residue" evidence="2">
    <location>
        <position position="132"/>
    </location>
</feature>
<name>A0A5C3KRM0_COPMA</name>
<dbReference type="Proteomes" id="UP000307440">
    <property type="component" value="Unassembled WGS sequence"/>
</dbReference>
<keyword evidence="3" id="KW-1185">Reference proteome</keyword>
<feature type="domain" description="Myb/SANT-like" evidence="1">
    <location>
        <begin position="4"/>
        <end position="98"/>
    </location>
</feature>
<dbReference type="AlphaFoldDB" id="A0A5C3KRM0"/>
<evidence type="ECO:0000259" key="1">
    <source>
        <dbReference type="Pfam" id="PF12776"/>
    </source>
</evidence>
<reference evidence="2 3" key="1">
    <citation type="journal article" date="2019" name="Nat. Ecol. Evol.">
        <title>Megaphylogeny resolves global patterns of mushroom evolution.</title>
        <authorList>
            <person name="Varga T."/>
            <person name="Krizsan K."/>
            <person name="Foldi C."/>
            <person name="Dima B."/>
            <person name="Sanchez-Garcia M."/>
            <person name="Sanchez-Ramirez S."/>
            <person name="Szollosi G.J."/>
            <person name="Szarkandi J.G."/>
            <person name="Papp V."/>
            <person name="Albert L."/>
            <person name="Andreopoulos W."/>
            <person name="Angelini C."/>
            <person name="Antonin V."/>
            <person name="Barry K.W."/>
            <person name="Bougher N.L."/>
            <person name="Buchanan P."/>
            <person name="Buyck B."/>
            <person name="Bense V."/>
            <person name="Catcheside P."/>
            <person name="Chovatia M."/>
            <person name="Cooper J."/>
            <person name="Damon W."/>
            <person name="Desjardin D."/>
            <person name="Finy P."/>
            <person name="Geml J."/>
            <person name="Haridas S."/>
            <person name="Hughes K."/>
            <person name="Justo A."/>
            <person name="Karasinski D."/>
            <person name="Kautmanova I."/>
            <person name="Kiss B."/>
            <person name="Kocsube S."/>
            <person name="Kotiranta H."/>
            <person name="LaButti K.M."/>
            <person name="Lechner B.E."/>
            <person name="Liimatainen K."/>
            <person name="Lipzen A."/>
            <person name="Lukacs Z."/>
            <person name="Mihaltcheva S."/>
            <person name="Morgado L.N."/>
            <person name="Niskanen T."/>
            <person name="Noordeloos M.E."/>
            <person name="Ohm R.A."/>
            <person name="Ortiz-Santana B."/>
            <person name="Ovrebo C."/>
            <person name="Racz N."/>
            <person name="Riley R."/>
            <person name="Savchenko A."/>
            <person name="Shiryaev A."/>
            <person name="Soop K."/>
            <person name="Spirin V."/>
            <person name="Szebenyi C."/>
            <person name="Tomsovsky M."/>
            <person name="Tulloss R.E."/>
            <person name="Uehling J."/>
            <person name="Grigoriev I.V."/>
            <person name="Vagvolgyi C."/>
            <person name="Papp T."/>
            <person name="Martin F.M."/>
            <person name="Miettinen O."/>
            <person name="Hibbett D.S."/>
            <person name="Nagy L.G."/>
        </authorList>
    </citation>
    <scope>NUCLEOTIDE SEQUENCE [LARGE SCALE GENOMIC DNA]</scope>
    <source>
        <strain evidence="2 3">CBS 121175</strain>
    </source>
</reference>
<dbReference type="Pfam" id="PF12776">
    <property type="entry name" value="Myb_DNA-bind_3"/>
    <property type="match status" value="1"/>
</dbReference>
<proteinExistence type="predicted"/>
<dbReference type="EMBL" id="ML210224">
    <property type="protein sequence ID" value="TFK23132.1"/>
    <property type="molecule type" value="Genomic_DNA"/>
</dbReference>
<dbReference type="OrthoDB" id="3186724at2759"/>
<evidence type="ECO:0000313" key="3">
    <source>
        <dbReference type="Proteomes" id="UP000307440"/>
    </source>
</evidence>
<protein>
    <recommendedName>
        <fullName evidence="1">Myb/SANT-like domain-containing protein</fullName>
    </recommendedName>
</protein>
<dbReference type="STRING" id="230819.A0A5C3KRM0"/>